<reference evidence="1" key="1">
    <citation type="submission" date="2021-03" db="EMBL/GenBank/DDBJ databases">
        <authorList>
            <consortium name="DOE Joint Genome Institute"/>
            <person name="Ahrendt S."/>
            <person name="Looney B.P."/>
            <person name="Miyauchi S."/>
            <person name="Morin E."/>
            <person name="Drula E."/>
            <person name="Courty P.E."/>
            <person name="Chicoki N."/>
            <person name="Fauchery L."/>
            <person name="Kohler A."/>
            <person name="Kuo A."/>
            <person name="Labutti K."/>
            <person name="Pangilinan J."/>
            <person name="Lipzen A."/>
            <person name="Riley R."/>
            <person name="Andreopoulos W."/>
            <person name="He G."/>
            <person name="Johnson J."/>
            <person name="Barry K.W."/>
            <person name="Grigoriev I.V."/>
            <person name="Nagy L."/>
            <person name="Hibbett D."/>
            <person name="Henrissat B."/>
            <person name="Matheny P.B."/>
            <person name="Labbe J."/>
            <person name="Martin F."/>
        </authorList>
    </citation>
    <scope>NUCLEOTIDE SEQUENCE</scope>
    <source>
        <strain evidence="1">HHB10654</strain>
    </source>
</reference>
<evidence type="ECO:0000313" key="1">
    <source>
        <dbReference type="EMBL" id="KAI0056719.1"/>
    </source>
</evidence>
<comment type="caution">
    <text evidence="1">The sequence shown here is derived from an EMBL/GenBank/DDBJ whole genome shotgun (WGS) entry which is preliminary data.</text>
</comment>
<organism evidence="1 2">
    <name type="scientific">Artomyces pyxidatus</name>
    <dbReference type="NCBI Taxonomy" id="48021"/>
    <lineage>
        <taxon>Eukaryota</taxon>
        <taxon>Fungi</taxon>
        <taxon>Dikarya</taxon>
        <taxon>Basidiomycota</taxon>
        <taxon>Agaricomycotina</taxon>
        <taxon>Agaricomycetes</taxon>
        <taxon>Russulales</taxon>
        <taxon>Auriscalpiaceae</taxon>
        <taxon>Artomyces</taxon>
    </lineage>
</organism>
<gene>
    <name evidence="1" type="ORF">BV25DRAFT_1545086</name>
</gene>
<evidence type="ECO:0000313" key="2">
    <source>
        <dbReference type="Proteomes" id="UP000814140"/>
    </source>
</evidence>
<accession>A0ACB8SJM1</accession>
<dbReference type="EMBL" id="MU277259">
    <property type="protein sequence ID" value="KAI0056719.1"/>
    <property type="molecule type" value="Genomic_DNA"/>
</dbReference>
<keyword evidence="2" id="KW-1185">Reference proteome</keyword>
<protein>
    <submittedName>
        <fullName evidence="1">Uncharacterized protein</fullName>
    </submittedName>
</protein>
<reference evidence="1" key="2">
    <citation type="journal article" date="2022" name="New Phytol.">
        <title>Evolutionary transition to the ectomycorrhizal habit in the genomes of a hyperdiverse lineage of mushroom-forming fungi.</title>
        <authorList>
            <person name="Looney B."/>
            <person name="Miyauchi S."/>
            <person name="Morin E."/>
            <person name="Drula E."/>
            <person name="Courty P.E."/>
            <person name="Kohler A."/>
            <person name="Kuo A."/>
            <person name="LaButti K."/>
            <person name="Pangilinan J."/>
            <person name="Lipzen A."/>
            <person name="Riley R."/>
            <person name="Andreopoulos W."/>
            <person name="He G."/>
            <person name="Johnson J."/>
            <person name="Nolan M."/>
            <person name="Tritt A."/>
            <person name="Barry K.W."/>
            <person name="Grigoriev I.V."/>
            <person name="Nagy L.G."/>
            <person name="Hibbett D."/>
            <person name="Henrissat B."/>
            <person name="Matheny P.B."/>
            <person name="Labbe J."/>
            <person name="Martin F.M."/>
        </authorList>
    </citation>
    <scope>NUCLEOTIDE SEQUENCE</scope>
    <source>
        <strain evidence="1">HHB10654</strain>
    </source>
</reference>
<dbReference type="Proteomes" id="UP000814140">
    <property type="component" value="Unassembled WGS sequence"/>
</dbReference>
<sequence>MTSRRLQQGRVPVLPTISIALALPWRRISSRSTERRAALGDGRVLVIPALQVRSSLIFFFPGSLDVQDAILSITDIVLAACASAMKHRSSPPPHLWKRSGIRLRFYPRLPCSTFAHSGAHILRTFSRREPCVE</sequence>
<proteinExistence type="predicted"/>
<name>A0ACB8SJM1_9AGAM</name>